<dbReference type="GO" id="GO:0016042">
    <property type="term" value="P:lipid catabolic process"/>
    <property type="evidence" value="ECO:0007669"/>
    <property type="project" value="UniProtKB-UniRule"/>
</dbReference>
<dbReference type="InterPro" id="IPR002641">
    <property type="entry name" value="PNPLA_dom"/>
</dbReference>
<evidence type="ECO:0000256" key="3">
    <source>
        <dbReference type="ARBA" id="ARBA00023098"/>
    </source>
</evidence>
<dbReference type="PROSITE" id="PS51257">
    <property type="entry name" value="PROKAR_LIPOPROTEIN"/>
    <property type="match status" value="1"/>
</dbReference>
<name>A0A6C2YIH0_9BACT</name>
<dbReference type="RefSeq" id="WP_162656554.1">
    <property type="nucleotide sequence ID" value="NZ_LR593887.1"/>
</dbReference>
<dbReference type="InterPro" id="IPR016035">
    <property type="entry name" value="Acyl_Trfase/lysoPLipase"/>
</dbReference>
<sequence>MRWQNRIGMILLSLVAGCMPYRQIAAETVVESPAAVAAVPTPATDPLPDEGDLVHLVKRTRERIAQVDRQLAPPVGPMPATPRGPRSILALSGGGRNGAFTAGVLAGWTLSGTRPQFDIVTGVSTGALIAPLAFLGPEYDSVMAHEYTNVTDRDIFRVRLLPLLFRRQSLTDVSPLRDRLGRIVTEPFLDAIAQRHRTGARLYIGTTDLSRKQLVIWDLGAVAASGHPQRRERFIALLLASCAVPGLFPPVSIELLRGGEPVTEMHVDGGVIASSFVEPFMLSDGQTGFVPADVYVISAGRVGMSQSTVRPVVWNILTESMVAVLQARTHADLIGTYLLAEMTGGRFFLSALHPSEMRGNNSLSFEPREMRRLYQLGVADGQAQRWRTTPPGLSTEEQRRPRDASVFPN</sequence>
<dbReference type="InterPro" id="IPR050301">
    <property type="entry name" value="NTE"/>
</dbReference>
<dbReference type="EMBL" id="LR593887">
    <property type="protein sequence ID" value="VTR98107.1"/>
    <property type="molecule type" value="Genomic_DNA"/>
</dbReference>
<feature type="region of interest" description="Disordered" evidence="5">
    <location>
        <begin position="382"/>
        <end position="409"/>
    </location>
</feature>
<evidence type="ECO:0000259" key="6">
    <source>
        <dbReference type="PROSITE" id="PS51635"/>
    </source>
</evidence>
<dbReference type="Pfam" id="PF01734">
    <property type="entry name" value="Patatin"/>
    <property type="match status" value="1"/>
</dbReference>
<dbReference type="KEGG" id="tim:GMBLW1_26220"/>
<proteinExistence type="predicted"/>
<feature type="short sequence motif" description="GXSXG" evidence="4">
    <location>
        <begin position="122"/>
        <end position="126"/>
    </location>
</feature>
<dbReference type="PANTHER" id="PTHR14226">
    <property type="entry name" value="NEUROPATHY TARGET ESTERASE/SWISS CHEESE D.MELANOGASTER"/>
    <property type="match status" value="1"/>
</dbReference>
<dbReference type="Proteomes" id="UP000464378">
    <property type="component" value="Chromosome"/>
</dbReference>
<evidence type="ECO:0000313" key="7">
    <source>
        <dbReference type="EMBL" id="VIP01338.1"/>
    </source>
</evidence>
<keyword evidence="3 4" id="KW-0443">Lipid metabolism</keyword>
<dbReference type="PROSITE" id="PS51635">
    <property type="entry name" value="PNPLA"/>
    <property type="match status" value="1"/>
</dbReference>
<dbReference type="AlphaFoldDB" id="A0A6C2YIH0"/>
<feature type="short sequence motif" description="GXGXXG" evidence="4">
    <location>
        <begin position="93"/>
        <end position="98"/>
    </location>
</feature>
<feature type="active site" description="Nucleophile" evidence="4">
    <location>
        <position position="124"/>
    </location>
</feature>
<organism evidence="7">
    <name type="scientific">Tuwongella immobilis</name>
    <dbReference type="NCBI Taxonomy" id="692036"/>
    <lineage>
        <taxon>Bacteria</taxon>
        <taxon>Pseudomonadati</taxon>
        <taxon>Planctomycetota</taxon>
        <taxon>Planctomycetia</taxon>
        <taxon>Gemmatales</taxon>
        <taxon>Gemmataceae</taxon>
        <taxon>Tuwongella</taxon>
    </lineage>
</organism>
<feature type="short sequence motif" description="DGA/G" evidence="4">
    <location>
        <begin position="268"/>
        <end position="270"/>
    </location>
</feature>
<evidence type="ECO:0000313" key="8">
    <source>
        <dbReference type="Proteomes" id="UP000464378"/>
    </source>
</evidence>
<gene>
    <name evidence="7" type="ORF">GMBLW1_26220</name>
</gene>
<dbReference type="EMBL" id="LR586016">
    <property type="protein sequence ID" value="VIP01338.1"/>
    <property type="molecule type" value="Genomic_DNA"/>
</dbReference>
<accession>A0A6C2YIH0</accession>
<reference evidence="7" key="1">
    <citation type="submission" date="2019-04" db="EMBL/GenBank/DDBJ databases">
        <authorList>
            <consortium name="Science for Life Laboratories"/>
        </authorList>
    </citation>
    <scope>NUCLEOTIDE SEQUENCE</scope>
    <source>
        <strain evidence="7">MBLW1</strain>
    </source>
</reference>
<protein>
    <recommendedName>
        <fullName evidence="6">PNPLA domain-containing protein</fullName>
    </recommendedName>
</protein>
<dbReference type="Gene3D" id="3.40.1090.10">
    <property type="entry name" value="Cytosolic phospholipase A2 catalytic domain"/>
    <property type="match status" value="1"/>
</dbReference>
<evidence type="ECO:0000256" key="1">
    <source>
        <dbReference type="ARBA" id="ARBA00022801"/>
    </source>
</evidence>
<dbReference type="GO" id="GO:0016787">
    <property type="term" value="F:hydrolase activity"/>
    <property type="evidence" value="ECO:0007669"/>
    <property type="project" value="UniProtKB-UniRule"/>
</dbReference>
<feature type="domain" description="PNPLA" evidence="6">
    <location>
        <begin position="89"/>
        <end position="284"/>
    </location>
</feature>
<dbReference type="InParanoid" id="A0A6C2YIH0"/>
<keyword evidence="8" id="KW-1185">Reference proteome</keyword>
<keyword evidence="2 4" id="KW-0442">Lipid degradation</keyword>
<evidence type="ECO:0000256" key="4">
    <source>
        <dbReference type="PROSITE-ProRule" id="PRU01161"/>
    </source>
</evidence>
<dbReference type="PANTHER" id="PTHR14226:SF74">
    <property type="entry name" value="BLR4684 PROTEIN"/>
    <property type="match status" value="1"/>
</dbReference>
<feature type="active site" description="Proton acceptor" evidence="4">
    <location>
        <position position="268"/>
    </location>
</feature>
<evidence type="ECO:0000256" key="5">
    <source>
        <dbReference type="SAM" id="MobiDB-lite"/>
    </source>
</evidence>
<keyword evidence="1 4" id="KW-0378">Hydrolase</keyword>
<dbReference type="SUPFAM" id="SSF52151">
    <property type="entry name" value="FabD/lysophospholipase-like"/>
    <property type="match status" value="1"/>
</dbReference>
<evidence type="ECO:0000256" key="2">
    <source>
        <dbReference type="ARBA" id="ARBA00022963"/>
    </source>
</evidence>